<dbReference type="STRING" id="466.Lmac_1693"/>
<dbReference type="EMBL" id="LNYL01000042">
    <property type="protein sequence ID" value="KTD25922.1"/>
    <property type="molecule type" value="Genomic_DNA"/>
</dbReference>
<accession>A0A0W0W128</accession>
<sequence>MMRIVHISDLHFGLHVDAIIEPFLEHLKGIRPDVIIISGDLTHRAQKKQYYLFQNFLRQLPTPVLIVPGNHDIPLFNFLERFLSPFKKYKKYVSKELFSHFENEEISILGVNSATPYRIKNGEFSQEAIHRIQTYFSKKNQRLNILFFHHNLYQFSGMHHPLNNAERFIQYLQQSPIHLVCTGHLHYANVKNITQKDKITSAILHAGSLLSPRKKDNHNSFYIIQTDKLHCQVDLQVYHENEFLTESTYSYVFE</sequence>
<keyword evidence="3" id="KW-0408">Iron</keyword>
<comment type="similarity">
    <text evidence="4">Belongs to the cyclic nucleotide phosphodiesterase class-III family.</text>
</comment>
<keyword evidence="1" id="KW-0479">Metal-binding</keyword>
<evidence type="ECO:0000256" key="4">
    <source>
        <dbReference type="ARBA" id="ARBA00025742"/>
    </source>
</evidence>
<feature type="domain" description="Calcineurin-like phosphoesterase" evidence="5">
    <location>
        <begin position="2"/>
        <end position="187"/>
    </location>
</feature>
<evidence type="ECO:0000256" key="3">
    <source>
        <dbReference type="ARBA" id="ARBA00023004"/>
    </source>
</evidence>
<organism evidence="6 7">
    <name type="scientific">Legionella maceachernii</name>
    <dbReference type="NCBI Taxonomy" id="466"/>
    <lineage>
        <taxon>Bacteria</taxon>
        <taxon>Pseudomonadati</taxon>
        <taxon>Pseudomonadota</taxon>
        <taxon>Gammaproteobacteria</taxon>
        <taxon>Legionellales</taxon>
        <taxon>Legionellaceae</taxon>
        <taxon>Legionella</taxon>
    </lineage>
</organism>
<dbReference type="Gene3D" id="3.60.21.10">
    <property type="match status" value="1"/>
</dbReference>
<dbReference type="GO" id="GO:0016787">
    <property type="term" value="F:hydrolase activity"/>
    <property type="evidence" value="ECO:0007669"/>
    <property type="project" value="UniProtKB-KW"/>
</dbReference>
<dbReference type="PATRIC" id="fig|466.6.peg.1783"/>
<dbReference type="PANTHER" id="PTHR42988">
    <property type="entry name" value="PHOSPHOHYDROLASE"/>
    <property type="match status" value="1"/>
</dbReference>
<dbReference type="Pfam" id="PF00149">
    <property type="entry name" value="Metallophos"/>
    <property type="match status" value="1"/>
</dbReference>
<dbReference type="AlphaFoldDB" id="A0A0W0W128"/>
<dbReference type="SUPFAM" id="SSF56300">
    <property type="entry name" value="Metallo-dependent phosphatases"/>
    <property type="match status" value="1"/>
</dbReference>
<keyword evidence="2" id="KW-0378">Hydrolase</keyword>
<evidence type="ECO:0000256" key="2">
    <source>
        <dbReference type="ARBA" id="ARBA00022801"/>
    </source>
</evidence>
<dbReference type="GO" id="GO:0046872">
    <property type="term" value="F:metal ion binding"/>
    <property type="evidence" value="ECO:0007669"/>
    <property type="project" value="UniProtKB-KW"/>
</dbReference>
<dbReference type="PANTHER" id="PTHR42988:SF2">
    <property type="entry name" value="CYCLIC NUCLEOTIDE PHOSPHODIESTERASE CBUA0032-RELATED"/>
    <property type="match status" value="1"/>
</dbReference>
<protein>
    <submittedName>
        <fullName evidence="6">3',5'-cyclic-nucleotide phosphodiesterase</fullName>
    </submittedName>
</protein>
<evidence type="ECO:0000256" key="1">
    <source>
        <dbReference type="ARBA" id="ARBA00022723"/>
    </source>
</evidence>
<evidence type="ECO:0000313" key="7">
    <source>
        <dbReference type="Proteomes" id="UP000054908"/>
    </source>
</evidence>
<gene>
    <name evidence="6" type="ORF">Lmac_1693</name>
</gene>
<name>A0A0W0W128_9GAMM</name>
<evidence type="ECO:0000313" key="6">
    <source>
        <dbReference type="EMBL" id="KTD25922.1"/>
    </source>
</evidence>
<evidence type="ECO:0000259" key="5">
    <source>
        <dbReference type="Pfam" id="PF00149"/>
    </source>
</evidence>
<dbReference type="InterPro" id="IPR029052">
    <property type="entry name" value="Metallo-depent_PP-like"/>
</dbReference>
<dbReference type="RefSeq" id="WP_234802421.1">
    <property type="nucleotide sequence ID" value="NZ_CAAAIB010000004.1"/>
</dbReference>
<comment type="caution">
    <text evidence="6">The sequence shown here is derived from an EMBL/GenBank/DDBJ whole genome shotgun (WGS) entry which is preliminary data.</text>
</comment>
<dbReference type="Proteomes" id="UP000054908">
    <property type="component" value="Unassembled WGS sequence"/>
</dbReference>
<proteinExistence type="inferred from homology"/>
<reference evidence="6 7" key="1">
    <citation type="submission" date="2015-11" db="EMBL/GenBank/DDBJ databases">
        <title>Genomic analysis of 38 Legionella species identifies large and diverse effector repertoires.</title>
        <authorList>
            <person name="Burstein D."/>
            <person name="Amaro F."/>
            <person name="Zusman T."/>
            <person name="Lifshitz Z."/>
            <person name="Cohen O."/>
            <person name="Gilbert J.A."/>
            <person name="Pupko T."/>
            <person name="Shuman H.A."/>
            <person name="Segal G."/>
        </authorList>
    </citation>
    <scope>NUCLEOTIDE SEQUENCE [LARGE SCALE GENOMIC DNA]</scope>
    <source>
        <strain evidence="6 7">PX-1-G2-E2</strain>
    </source>
</reference>
<dbReference type="InterPro" id="IPR004843">
    <property type="entry name" value="Calcineurin-like_PHP"/>
</dbReference>
<dbReference type="InterPro" id="IPR050884">
    <property type="entry name" value="CNP_phosphodiesterase-III"/>
</dbReference>
<keyword evidence="7" id="KW-1185">Reference proteome</keyword>